<name>A0A834L6S0_RHOSS</name>
<proteinExistence type="predicted"/>
<keyword evidence="1" id="KW-1133">Transmembrane helix</keyword>
<accession>A0A834L6S0</accession>
<keyword evidence="3" id="KW-1185">Reference proteome</keyword>
<evidence type="ECO:0000313" key="3">
    <source>
        <dbReference type="Proteomes" id="UP000626092"/>
    </source>
</evidence>
<evidence type="ECO:0000313" key="2">
    <source>
        <dbReference type="EMBL" id="KAF7124441.1"/>
    </source>
</evidence>
<sequence>MECSSVLCRTFLLLFIWCELVEDTVISFPLFLLLSLLCFLLCSICFHVGDVELMSNDALRLKFGVVAK</sequence>
<comment type="caution">
    <text evidence="2">The sequence shown here is derived from an EMBL/GenBank/DDBJ whole genome shotgun (WGS) entry which is preliminary data.</text>
</comment>
<dbReference type="AlphaFoldDB" id="A0A834L6S0"/>
<reference evidence="2" key="1">
    <citation type="submission" date="2019-11" db="EMBL/GenBank/DDBJ databases">
        <authorList>
            <person name="Liu Y."/>
            <person name="Hou J."/>
            <person name="Li T.-Q."/>
            <person name="Guan C.-H."/>
            <person name="Wu X."/>
            <person name="Wu H.-Z."/>
            <person name="Ling F."/>
            <person name="Zhang R."/>
            <person name="Shi X.-G."/>
            <person name="Ren J.-P."/>
            <person name="Chen E.-F."/>
            <person name="Sun J.-M."/>
        </authorList>
    </citation>
    <scope>NUCLEOTIDE SEQUENCE</scope>
    <source>
        <strain evidence="2">Adult_tree_wgs_1</strain>
        <tissue evidence="2">Leaves</tissue>
    </source>
</reference>
<feature type="transmembrane region" description="Helical" evidence="1">
    <location>
        <begin position="28"/>
        <end position="49"/>
    </location>
</feature>
<evidence type="ECO:0000256" key="1">
    <source>
        <dbReference type="SAM" id="Phobius"/>
    </source>
</evidence>
<keyword evidence="1" id="KW-0812">Transmembrane</keyword>
<dbReference type="Proteomes" id="UP000626092">
    <property type="component" value="Unassembled WGS sequence"/>
</dbReference>
<gene>
    <name evidence="2" type="ORF">RHSIM_Rhsim12G0097500</name>
</gene>
<keyword evidence="1" id="KW-0472">Membrane</keyword>
<organism evidence="2 3">
    <name type="scientific">Rhododendron simsii</name>
    <name type="common">Sims's rhododendron</name>
    <dbReference type="NCBI Taxonomy" id="118357"/>
    <lineage>
        <taxon>Eukaryota</taxon>
        <taxon>Viridiplantae</taxon>
        <taxon>Streptophyta</taxon>
        <taxon>Embryophyta</taxon>
        <taxon>Tracheophyta</taxon>
        <taxon>Spermatophyta</taxon>
        <taxon>Magnoliopsida</taxon>
        <taxon>eudicotyledons</taxon>
        <taxon>Gunneridae</taxon>
        <taxon>Pentapetalae</taxon>
        <taxon>asterids</taxon>
        <taxon>Ericales</taxon>
        <taxon>Ericaceae</taxon>
        <taxon>Ericoideae</taxon>
        <taxon>Rhodoreae</taxon>
        <taxon>Rhododendron</taxon>
    </lineage>
</organism>
<protein>
    <submittedName>
        <fullName evidence="2">Uncharacterized protein</fullName>
    </submittedName>
</protein>
<dbReference type="EMBL" id="WJXA01000012">
    <property type="protein sequence ID" value="KAF7124441.1"/>
    <property type="molecule type" value="Genomic_DNA"/>
</dbReference>